<evidence type="ECO:0000313" key="3">
    <source>
        <dbReference type="Proteomes" id="UP000325003"/>
    </source>
</evidence>
<accession>A0A5B1LFL4</accession>
<dbReference type="Proteomes" id="UP000325003">
    <property type="component" value="Unassembled WGS sequence"/>
</dbReference>
<dbReference type="RefSeq" id="WP_149728779.1">
    <property type="nucleotide sequence ID" value="NZ_VUJV01000003.1"/>
</dbReference>
<sequence>MKPQLRRRGKPRRHPVGMAFVPPEHDDGYAGRATLLVGDEVLAVTVHLAGHLEPLDGRYHWYGRIERSDDLVAAKDAGATSGELAIHGNAPAPVRLAEYDAWGHVQVNGTGAPPYALEAVEVDLPA</sequence>
<reference evidence="2 3" key="1">
    <citation type="submission" date="2019-09" db="EMBL/GenBank/DDBJ databases">
        <title>Nocardioides panacisoli sp. nov., isolated from the soil of a ginseng field.</title>
        <authorList>
            <person name="Cho C."/>
        </authorList>
    </citation>
    <scope>NUCLEOTIDE SEQUENCE [LARGE SCALE GENOMIC DNA]</scope>
    <source>
        <strain evidence="2 3">BN130099</strain>
    </source>
</reference>
<gene>
    <name evidence="2" type="ORF">F0U44_13505</name>
</gene>
<dbReference type="Pfam" id="PF16170">
    <property type="entry name" value="DUF4873"/>
    <property type="match status" value="1"/>
</dbReference>
<comment type="caution">
    <text evidence="2">The sequence shown here is derived from an EMBL/GenBank/DDBJ whole genome shotgun (WGS) entry which is preliminary data.</text>
</comment>
<protein>
    <submittedName>
        <fullName evidence="2">DUF4873 domain-containing protein</fullName>
    </submittedName>
</protein>
<name>A0A5B1LFL4_9ACTN</name>
<evidence type="ECO:0000313" key="2">
    <source>
        <dbReference type="EMBL" id="KAA1419445.1"/>
    </source>
</evidence>
<dbReference type="EMBL" id="VUJV01000003">
    <property type="protein sequence ID" value="KAA1419445.1"/>
    <property type="molecule type" value="Genomic_DNA"/>
</dbReference>
<feature type="domain" description="DUF4873" evidence="1">
    <location>
        <begin position="26"/>
        <end position="116"/>
    </location>
</feature>
<evidence type="ECO:0000259" key="1">
    <source>
        <dbReference type="Pfam" id="PF16170"/>
    </source>
</evidence>
<keyword evidence="3" id="KW-1185">Reference proteome</keyword>
<reference evidence="2 3" key="2">
    <citation type="submission" date="2019-09" db="EMBL/GenBank/DDBJ databases">
        <authorList>
            <person name="Jin C."/>
        </authorList>
    </citation>
    <scope>NUCLEOTIDE SEQUENCE [LARGE SCALE GENOMIC DNA]</scope>
    <source>
        <strain evidence="2 3">BN130099</strain>
    </source>
</reference>
<organism evidence="2 3">
    <name type="scientific">Nocardioides humilatus</name>
    <dbReference type="NCBI Taxonomy" id="2607660"/>
    <lineage>
        <taxon>Bacteria</taxon>
        <taxon>Bacillati</taxon>
        <taxon>Actinomycetota</taxon>
        <taxon>Actinomycetes</taxon>
        <taxon>Propionibacteriales</taxon>
        <taxon>Nocardioidaceae</taxon>
        <taxon>Nocardioides</taxon>
    </lineage>
</organism>
<dbReference type="InterPro" id="IPR032371">
    <property type="entry name" value="DUF4873"/>
</dbReference>
<proteinExistence type="predicted"/>
<dbReference type="AlphaFoldDB" id="A0A5B1LFL4"/>